<organism evidence="2 3">
    <name type="scientific">Alkalibacterium iburiense</name>
    <dbReference type="NCBI Taxonomy" id="290589"/>
    <lineage>
        <taxon>Bacteria</taxon>
        <taxon>Bacillati</taxon>
        <taxon>Bacillota</taxon>
        <taxon>Bacilli</taxon>
        <taxon>Lactobacillales</taxon>
        <taxon>Carnobacteriaceae</taxon>
        <taxon>Alkalibacterium</taxon>
    </lineage>
</organism>
<dbReference type="InterPro" id="IPR040549">
    <property type="entry name" value="DUF5613"/>
</dbReference>
<dbReference type="Gene3D" id="3.40.630.30">
    <property type="match status" value="1"/>
</dbReference>
<dbReference type="InterPro" id="IPR000182">
    <property type="entry name" value="GNAT_dom"/>
</dbReference>
<dbReference type="InterPro" id="IPR016181">
    <property type="entry name" value="Acyl_CoA_acyltransferase"/>
</dbReference>
<comment type="caution">
    <text evidence="2">The sequence shown here is derived from an EMBL/GenBank/DDBJ whole genome shotgun (WGS) entry which is preliminary data.</text>
</comment>
<proteinExistence type="predicted"/>
<dbReference type="RefSeq" id="WP_343753164.1">
    <property type="nucleotide sequence ID" value="NZ_BAAACW010000017.1"/>
</dbReference>
<dbReference type="Proteomes" id="UP001501166">
    <property type="component" value="Unassembled WGS sequence"/>
</dbReference>
<dbReference type="Pfam" id="PF00583">
    <property type="entry name" value="Acetyltransf_1"/>
    <property type="match status" value="1"/>
</dbReference>
<dbReference type="PROSITE" id="PS51186">
    <property type="entry name" value="GNAT"/>
    <property type="match status" value="1"/>
</dbReference>
<accession>A0ABN0X1M2</accession>
<dbReference type="EMBL" id="BAAACW010000017">
    <property type="protein sequence ID" value="GAA0352874.1"/>
    <property type="molecule type" value="Genomic_DNA"/>
</dbReference>
<name>A0ABN0X1M2_9LACT</name>
<evidence type="ECO:0000259" key="1">
    <source>
        <dbReference type="PROSITE" id="PS51186"/>
    </source>
</evidence>
<evidence type="ECO:0000313" key="3">
    <source>
        <dbReference type="Proteomes" id="UP001501166"/>
    </source>
</evidence>
<keyword evidence="3" id="KW-1185">Reference proteome</keyword>
<dbReference type="SUPFAM" id="SSF55729">
    <property type="entry name" value="Acyl-CoA N-acyltransferases (Nat)"/>
    <property type="match status" value="1"/>
</dbReference>
<evidence type="ECO:0000313" key="2">
    <source>
        <dbReference type="EMBL" id="GAA0352874.1"/>
    </source>
</evidence>
<dbReference type="Pfam" id="PF18467">
    <property type="entry name" value="DUF5613"/>
    <property type="match status" value="1"/>
</dbReference>
<gene>
    <name evidence="2" type="ORF">GCM10008932_02390</name>
</gene>
<feature type="domain" description="N-acetyltransferase" evidence="1">
    <location>
        <begin position="114"/>
        <end position="255"/>
    </location>
</feature>
<reference evidence="2 3" key="1">
    <citation type="journal article" date="2019" name="Int. J. Syst. Evol. Microbiol.">
        <title>The Global Catalogue of Microorganisms (GCM) 10K type strain sequencing project: providing services to taxonomists for standard genome sequencing and annotation.</title>
        <authorList>
            <consortium name="The Broad Institute Genomics Platform"/>
            <consortium name="The Broad Institute Genome Sequencing Center for Infectious Disease"/>
            <person name="Wu L."/>
            <person name="Ma J."/>
        </authorList>
    </citation>
    <scope>NUCLEOTIDE SEQUENCE [LARGE SCALE GENOMIC DNA]</scope>
    <source>
        <strain evidence="2 3">JCM 12662</strain>
    </source>
</reference>
<sequence>MLSFQNLNTYSHLLDENEFFRHYFNPDTRFRYDSNFFQLKFSPSVSEFELIEEMQIYFSIENQLSHIKFYWPDNLGIRPDTLEYLSHQDYKLEKLELLKISPESFLSKSTPSAITVVEVAADLMDTLKTINYIEDLTISEEYATSKGPFYDDLFADQTVVFYMAFYDNEPAGSCIVSESRQAIEIDDLFTVKEFRQKGVATALQQKVMAWAKNQKKPVILATDSEGSPITMYKRQGYESISFRIGAHKEIEEDTL</sequence>
<protein>
    <recommendedName>
        <fullName evidence="1">N-acetyltransferase domain-containing protein</fullName>
    </recommendedName>
</protein>
<dbReference type="CDD" id="cd04301">
    <property type="entry name" value="NAT_SF"/>
    <property type="match status" value="1"/>
</dbReference>